<gene>
    <name evidence="5" type="ORF">D3272_09790</name>
</gene>
<dbReference type="InterPro" id="IPR046335">
    <property type="entry name" value="LacI/GalR-like_sensor"/>
</dbReference>
<dbReference type="GO" id="GO:0000976">
    <property type="term" value="F:transcription cis-regulatory region binding"/>
    <property type="evidence" value="ECO:0007669"/>
    <property type="project" value="TreeGrafter"/>
</dbReference>
<dbReference type="InterPro" id="IPR000843">
    <property type="entry name" value="HTH_LacI"/>
</dbReference>
<keyword evidence="3" id="KW-0804">Transcription</keyword>
<dbReference type="GO" id="GO:0003700">
    <property type="term" value="F:DNA-binding transcription factor activity"/>
    <property type="evidence" value="ECO:0007669"/>
    <property type="project" value="TreeGrafter"/>
</dbReference>
<dbReference type="Gene3D" id="1.10.260.40">
    <property type="entry name" value="lambda repressor-like DNA-binding domains"/>
    <property type="match status" value="1"/>
</dbReference>
<dbReference type="CDD" id="cd01392">
    <property type="entry name" value="HTH_LacI"/>
    <property type="match status" value="1"/>
</dbReference>
<evidence type="ECO:0000256" key="2">
    <source>
        <dbReference type="ARBA" id="ARBA00023125"/>
    </source>
</evidence>
<dbReference type="OrthoDB" id="7170131at2"/>
<evidence type="ECO:0000313" key="5">
    <source>
        <dbReference type="EMBL" id="RYB05236.1"/>
    </source>
</evidence>
<organism evidence="5 6">
    <name type="scientific">Lichenibacterium ramalinae</name>
    <dbReference type="NCBI Taxonomy" id="2316527"/>
    <lineage>
        <taxon>Bacteria</taxon>
        <taxon>Pseudomonadati</taxon>
        <taxon>Pseudomonadota</taxon>
        <taxon>Alphaproteobacteria</taxon>
        <taxon>Hyphomicrobiales</taxon>
        <taxon>Lichenihabitantaceae</taxon>
        <taxon>Lichenibacterium</taxon>
    </lineage>
</organism>
<dbReference type="Pfam" id="PF13377">
    <property type="entry name" value="Peripla_BP_3"/>
    <property type="match status" value="1"/>
</dbReference>
<name>A0A4Q2RE44_9HYPH</name>
<dbReference type="SUPFAM" id="SSF53822">
    <property type="entry name" value="Periplasmic binding protein-like I"/>
    <property type="match status" value="1"/>
</dbReference>
<keyword evidence="2" id="KW-0238">DNA-binding</keyword>
<protein>
    <submittedName>
        <fullName evidence="5">LacI family transcriptional regulator</fullName>
    </submittedName>
</protein>
<dbReference type="EMBL" id="QYBC01000007">
    <property type="protein sequence ID" value="RYB05236.1"/>
    <property type="molecule type" value="Genomic_DNA"/>
</dbReference>
<reference evidence="5 6" key="1">
    <citation type="submission" date="2018-09" db="EMBL/GenBank/DDBJ databases">
        <authorList>
            <person name="Grouzdev D.S."/>
            <person name="Krutkina M.S."/>
        </authorList>
    </citation>
    <scope>NUCLEOTIDE SEQUENCE [LARGE SCALE GENOMIC DNA]</scope>
    <source>
        <strain evidence="5 6">RmlP001</strain>
    </source>
</reference>
<accession>A0A4Q2RE44</accession>
<dbReference type="PANTHER" id="PTHR30146:SF109">
    <property type="entry name" value="HTH-TYPE TRANSCRIPTIONAL REGULATOR GALS"/>
    <property type="match status" value="1"/>
</dbReference>
<evidence type="ECO:0000256" key="3">
    <source>
        <dbReference type="ARBA" id="ARBA00023163"/>
    </source>
</evidence>
<dbReference type="Pfam" id="PF00356">
    <property type="entry name" value="LacI"/>
    <property type="match status" value="1"/>
</dbReference>
<evidence type="ECO:0000259" key="4">
    <source>
        <dbReference type="PROSITE" id="PS50932"/>
    </source>
</evidence>
<dbReference type="RefSeq" id="WP_129218986.1">
    <property type="nucleotide sequence ID" value="NZ_QYBC01000007.1"/>
</dbReference>
<dbReference type="SMART" id="SM00354">
    <property type="entry name" value="HTH_LACI"/>
    <property type="match status" value="1"/>
</dbReference>
<evidence type="ECO:0000313" key="6">
    <source>
        <dbReference type="Proteomes" id="UP000289411"/>
    </source>
</evidence>
<dbReference type="InterPro" id="IPR028082">
    <property type="entry name" value="Peripla_BP_I"/>
</dbReference>
<reference evidence="5 6" key="2">
    <citation type="submission" date="2019-02" db="EMBL/GenBank/DDBJ databases">
        <title>'Lichenibacterium ramalinii' gen. nov. sp. nov., 'Lichenibacterium minor' gen. nov. sp. nov.</title>
        <authorList>
            <person name="Pankratov T."/>
        </authorList>
    </citation>
    <scope>NUCLEOTIDE SEQUENCE [LARGE SCALE GENOMIC DNA]</scope>
    <source>
        <strain evidence="5 6">RmlP001</strain>
    </source>
</reference>
<sequence>MTTLRDIALIAGVSGATVSNVLRNRGFVGAETSARVREVAQRLGYRPNPMAQALANGRAPTIAMVFSDLANPFYSMFALEAERAARRRDHFLLVCHAAKPDGTLDTAYLGAVAGRLSGGVLILGSDLGRADLLSAVPNGVPTVLAMWEDAADHPSLPCVTLDFREAGRLAADHLLALGHRRIAVLAGARGDRVSHGARLEGATARLREAGVLGGATLEEDSIGGGHRAAMRLLEAEPRPTAILATNDLLGIGAIQAAGERGLAVPRELSVVGITDIWLAAEMRPALTTVDIDTRRIADASVNALLDLIAEPDALARDALRIVGRPSLVRRASTAQAP</sequence>
<keyword evidence="1" id="KW-0805">Transcription regulation</keyword>
<dbReference type="PANTHER" id="PTHR30146">
    <property type="entry name" value="LACI-RELATED TRANSCRIPTIONAL REPRESSOR"/>
    <property type="match status" value="1"/>
</dbReference>
<comment type="caution">
    <text evidence="5">The sequence shown here is derived from an EMBL/GenBank/DDBJ whole genome shotgun (WGS) entry which is preliminary data.</text>
</comment>
<dbReference type="SUPFAM" id="SSF47413">
    <property type="entry name" value="lambda repressor-like DNA-binding domains"/>
    <property type="match status" value="1"/>
</dbReference>
<proteinExistence type="predicted"/>
<dbReference type="PROSITE" id="PS50932">
    <property type="entry name" value="HTH_LACI_2"/>
    <property type="match status" value="1"/>
</dbReference>
<dbReference type="Gene3D" id="3.40.50.2300">
    <property type="match status" value="2"/>
</dbReference>
<dbReference type="CDD" id="cd06267">
    <property type="entry name" value="PBP1_LacI_sugar_binding-like"/>
    <property type="match status" value="1"/>
</dbReference>
<dbReference type="Proteomes" id="UP000289411">
    <property type="component" value="Unassembled WGS sequence"/>
</dbReference>
<dbReference type="InterPro" id="IPR010982">
    <property type="entry name" value="Lambda_DNA-bd_dom_sf"/>
</dbReference>
<keyword evidence="6" id="KW-1185">Reference proteome</keyword>
<dbReference type="AlphaFoldDB" id="A0A4Q2RE44"/>
<evidence type="ECO:0000256" key="1">
    <source>
        <dbReference type="ARBA" id="ARBA00023015"/>
    </source>
</evidence>
<dbReference type="PROSITE" id="PS00356">
    <property type="entry name" value="HTH_LACI_1"/>
    <property type="match status" value="1"/>
</dbReference>
<feature type="domain" description="HTH lacI-type" evidence="4">
    <location>
        <begin position="2"/>
        <end position="56"/>
    </location>
</feature>